<dbReference type="AlphaFoldDB" id="A0A261GF88"/>
<keyword evidence="1" id="KW-0812">Transmembrane</keyword>
<evidence type="ECO:0000256" key="1">
    <source>
        <dbReference type="SAM" id="Phobius"/>
    </source>
</evidence>
<protein>
    <submittedName>
        <fullName evidence="2">Uncharacterized protein</fullName>
    </submittedName>
</protein>
<accession>A0A261GF88</accession>
<feature type="transmembrane region" description="Helical" evidence="1">
    <location>
        <begin position="6"/>
        <end position="24"/>
    </location>
</feature>
<keyword evidence="1" id="KW-1133">Transmembrane helix</keyword>
<name>A0A261GF88_9BIFI</name>
<sequence>MPWWLDVAYVVGAIALFVVLDVLGKAVDRL</sequence>
<comment type="caution">
    <text evidence="2">The sequence shown here is derived from an EMBL/GenBank/DDBJ whole genome shotgun (WGS) entry which is preliminary data.</text>
</comment>
<evidence type="ECO:0000313" key="3">
    <source>
        <dbReference type="Proteomes" id="UP000216057"/>
    </source>
</evidence>
<organism evidence="2 3">
    <name type="scientific">Bifidobacterium eulemuris</name>
    <dbReference type="NCBI Taxonomy" id="1765219"/>
    <lineage>
        <taxon>Bacteria</taxon>
        <taxon>Bacillati</taxon>
        <taxon>Actinomycetota</taxon>
        <taxon>Actinomycetes</taxon>
        <taxon>Bifidobacteriales</taxon>
        <taxon>Bifidobacteriaceae</taxon>
        <taxon>Bifidobacterium</taxon>
    </lineage>
</organism>
<dbReference type="EMBL" id="MWWZ01000001">
    <property type="protein sequence ID" value="OZG69675.1"/>
    <property type="molecule type" value="Genomic_DNA"/>
</dbReference>
<evidence type="ECO:0000313" key="2">
    <source>
        <dbReference type="EMBL" id="OZG69675.1"/>
    </source>
</evidence>
<reference evidence="2 3" key="1">
    <citation type="journal article" date="2017" name="BMC Genomics">
        <title>Comparative genomic and phylogenomic analyses of the Bifidobacteriaceae family.</title>
        <authorList>
            <person name="Lugli G.A."/>
            <person name="Milani C."/>
            <person name="Turroni F."/>
            <person name="Duranti S."/>
            <person name="Mancabelli L."/>
            <person name="Mangifesta M."/>
            <person name="Ferrario C."/>
            <person name="Modesto M."/>
            <person name="Mattarelli P."/>
            <person name="Jiri K."/>
            <person name="van Sinderen D."/>
            <person name="Ventura M."/>
        </authorList>
    </citation>
    <scope>NUCLEOTIDE SEQUENCE [LARGE SCALE GENOMIC DNA]</scope>
    <source>
        <strain evidence="2 3">DSM 100216</strain>
    </source>
</reference>
<dbReference type="Proteomes" id="UP000216057">
    <property type="component" value="Unassembled WGS sequence"/>
</dbReference>
<gene>
    <name evidence="2" type="ORF">BEUL_0092</name>
</gene>
<keyword evidence="1" id="KW-0472">Membrane</keyword>
<proteinExistence type="predicted"/>